<organism evidence="1 2">
    <name type="scientific">Deinandra increscens subsp. villosa</name>
    <dbReference type="NCBI Taxonomy" id="3103831"/>
    <lineage>
        <taxon>Eukaryota</taxon>
        <taxon>Viridiplantae</taxon>
        <taxon>Streptophyta</taxon>
        <taxon>Embryophyta</taxon>
        <taxon>Tracheophyta</taxon>
        <taxon>Spermatophyta</taxon>
        <taxon>Magnoliopsida</taxon>
        <taxon>eudicotyledons</taxon>
        <taxon>Gunneridae</taxon>
        <taxon>Pentapetalae</taxon>
        <taxon>asterids</taxon>
        <taxon>campanulids</taxon>
        <taxon>Asterales</taxon>
        <taxon>Asteraceae</taxon>
        <taxon>Asteroideae</taxon>
        <taxon>Heliantheae alliance</taxon>
        <taxon>Madieae</taxon>
        <taxon>Madiinae</taxon>
        <taxon>Deinandra</taxon>
    </lineage>
</organism>
<name>A0AAP0DAA5_9ASTR</name>
<evidence type="ECO:0000313" key="2">
    <source>
        <dbReference type="Proteomes" id="UP001408789"/>
    </source>
</evidence>
<dbReference type="AlphaFoldDB" id="A0AAP0DAA5"/>
<keyword evidence="2" id="KW-1185">Reference proteome</keyword>
<comment type="caution">
    <text evidence="1">The sequence shown here is derived from an EMBL/GenBank/DDBJ whole genome shotgun (WGS) entry which is preliminary data.</text>
</comment>
<proteinExistence type="predicted"/>
<dbReference type="EMBL" id="JBCNJP010000011">
    <property type="protein sequence ID" value="KAK9071471.1"/>
    <property type="molecule type" value="Genomic_DNA"/>
</dbReference>
<protein>
    <submittedName>
        <fullName evidence="1">Uncharacterized protein</fullName>
    </submittedName>
</protein>
<sequence>MWITHGWAAIKRVVPIVERSFIIVHIIDSENWFITVFEPNVVGLDLSQIPSKFPDNNLEDDVEFNDLVAADAPGPSTPFHTSTLTLVHDVIKRSIYRLPDDMAKVANVKETMSIRVKLEGGDLHTLDLRVQKSYHLLILLFV</sequence>
<gene>
    <name evidence="1" type="ORF">SSX86_010040</name>
</gene>
<accession>A0AAP0DAA5</accession>
<dbReference type="Proteomes" id="UP001408789">
    <property type="component" value="Unassembled WGS sequence"/>
</dbReference>
<reference evidence="1 2" key="1">
    <citation type="submission" date="2024-04" db="EMBL/GenBank/DDBJ databases">
        <title>The reference genome of an endangered Asteraceae, Deinandra increscens subsp. villosa, native to the Central Coast of California.</title>
        <authorList>
            <person name="Guilliams M."/>
            <person name="Hasenstab-Lehman K."/>
            <person name="Meyer R."/>
            <person name="Mcevoy S."/>
        </authorList>
    </citation>
    <scope>NUCLEOTIDE SEQUENCE [LARGE SCALE GENOMIC DNA]</scope>
    <source>
        <tissue evidence="1">Leaf</tissue>
    </source>
</reference>
<evidence type="ECO:0000313" key="1">
    <source>
        <dbReference type="EMBL" id="KAK9071471.1"/>
    </source>
</evidence>